<dbReference type="AlphaFoldDB" id="A0A5E4GAQ6"/>
<dbReference type="Gene3D" id="3.40.50.150">
    <property type="entry name" value="Vaccinia Virus protein VP39"/>
    <property type="match status" value="1"/>
</dbReference>
<dbReference type="EMBL" id="JAJFAZ020000002">
    <property type="protein sequence ID" value="KAI5344149.1"/>
    <property type="molecule type" value="Genomic_DNA"/>
</dbReference>
<dbReference type="InParanoid" id="A0A5E4GAQ6"/>
<keyword evidence="2" id="KW-0489">Methyltransferase</keyword>
<dbReference type="GO" id="GO:0032259">
    <property type="term" value="P:methylation"/>
    <property type="evidence" value="ECO:0007669"/>
    <property type="project" value="UniProtKB-KW"/>
</dbReference>
<evidence type="ECO:0000313" key="1">
    <source>
        <dbReference type="EMBL" id="KAI5344149.1"/>
    </source>
</evidence>
<keyword evidence="2" id="KW-0808">Transferase</keyword>
<proteinExistence type="predicted"/>
<keyword evidence="4" id="KW-1185">Reference proteome</keyword>
<reference evidence="3" key="2">
    <citation type="journal article" date="2020" name="Plant J.">
        <title>Transposons played a major role in the diversification between the closely related almond and peach genomes: results from the almond genome sequence.</title>
        <authorList>
            <person name="Alioto T."/>
            <person name="Alexiou K.G."/>
            <person name="Bardil A."/>
            <person name="Barteri F."/>
            <person name="Castanera R."/>
            <person name="Cruz F."/>
            <person name="Dhingra A."/>
            <person name="Duval H."/>
            <person name="Fernandez I Marti A."/>
            <person name="Frias L."/>
            <person name="Galan B."/>
            <person name="Garcia J.L."/>
            <person name="Howad W."/>
            <person name="Gomez-Garrido J."/>
            <person name="Gut M."/>
            <person name="Julca I."/>
            <person name="Morata J."/>
            <person name="Puigdomenech P."/>
            <person name="Ribeca P."/>
            <person name="Rubio Cabetas M.J."/>
            <person name="Vlasova A."/>
            <person name="Wirthensohn M."/>
            <person name="Garcia-Mas J."/>
            <person name="Gabaldon T."/>
            <person name="Casacuberta J.M."/>
            <person name="Arus P."/>
        </authorList>
    </citation>
    <scope>NUCLEOTIDE SEQUENCE [LARGE SCALE GENOMIC DNA]</scope>
    <source>
        <strain evidence="3">cv. Texas</strain>
    </source>
</reference>
<evidence type="ECO:0000313" key="3">
    <source>
        <dbReference type="Proteomes" id="UP000327085"/>
    </source>
</evidence>
<sequence>MPILSYEDNVIFSVVLERCVGSLVGEMVVEDVESGGEASKREFRRRLRFKRMSNLVQTEVRIVPNTGFGLDYVEIGEVEFRLDNSILVHPYLVPMLASRQLIAFYIKGWIRSRFRLKALCLGVGGGALLGFLKAKLGFQVVGVEDKEVLRVATKYYGLEDGGEHINVCVGDAIKVIEKLAGRGQSLVLLVLTR</sequence>
<evidence type="ECO:0000313" key="4">
    <source>
        <dbReference type="Proteomes" id="UP001054821"/>
    </source>
</evidence>
<protein>
    <submittedName>
        <fullName evidence="2">PREDICTED: methyltransferase 13</fullName>
    </submittedName>
</protein>
<accession>A0A5E4GAQ6</accession>
<dbReference type="Gramene" id="VVA36702">
    <property type="protein sequence ID" value="VVA36702"/>
    <property type="gene ID" value="Prudul26B030258"/>
</dbReference>
<evidence type="ECO:0000313" key="2">
    <source>
        <dbReference type="EMBL" id="VVA36702.1"/>
    </source>
</evidence>
<dbReference type="GO" id="GO:0008168">
    <property type="term" value="F:methyltransferase activity"/>
    <property type="evidence" value="ECO:0007669"/>
    <property type="project" value="UniProtKB-KW"/>
</dbReference>
<dbReference type="Proteomes" id="UP001054821">
    <property type="component" value="Chromosome 2"/>
</dbReference>
<dbReference type="SUPFAM" id="SSF53335">
    <property type="entry name" value="S-adenosyl-L-methionine-dependent methyltransferases"/>
    <property type="match status" value="1"/>
</dbReference>
<organism evidence="2 3">
    <name type="scientific">Prunus dulcis</name>
    <name type="common">Almond</name>
    <name type="synonym">Amygdalus dulcis</name>
    <dbReference type="NCBI Taxonomy" id="3755"/>
    <lineage>
        <taxon>Eukaryota</taxon>
        <taxon>Viridiplantae</taxon>
        <taxon>Streptophyta</taxon>
        <taxon>Embryophyta</taxon>
        <taxon>Tracheophyta</taxon>
        <taxon>Spermatophyta</taxon>
        <taxon>Magnoliopsida</taxon>
        <taxon>eudicotyledons</taxon>
        <taxon>Gunneridae</taxon>
        <taxon>Pentapetalae</taxon>
        <taxon>rosids</taxon>
        <taxon>fabids</taxon>
        <taxon>Rosales</taxon>
        <taxon>Rosaceae</taxon>
        <taxon>Amygdaloideae</taxon>
        <taxon>Amygdaleae</taxon>
        <taxon>Prunus</taxon>
    </lineage>
</organism>
<gene>
    <name evidence="2" type="ORF">ALMOND_2B030258</name>
    <name evidence="1" type="ORF">L3X38_012026</name>
</gene>
<name>A0A5E4GAQ6_PRUDU</name>
<reference evidence="1 4" key="3">
    <citation type="journal article" date="2022" name="G3 (Bethesda)">
        <title>Whole-genome sequence and methylome profiling of the almond [Prunus dulcis (Mill.) D.A. Webb] cultivar 'Nonpareil'.</title>
        <authorList>
            <person name="D'Amico-Willman K.M."/>
            <person name="Ouma W.Z."/>
            <person name="Meulia T."/>
            <person name="Sideli G.M."/>
            <person name="Gradziel T.M."/>
            <person name="Fresnedo-Ramirez J."/>
        </authorList>
    </citation>
    <scope>NUCLEOTIDE SEQUENCE [LARGE SCALE GENOMIC DNA]</scope>
    <source>
        <strain evidence="1">Clone GOH B32 T37-40</strain>
    </source>
</reference>
<reference evidence="2" key="1">
    <citation type="submission" date="2019-07" db="EMBL/GenBank/DDBJ databases">
        <authorList>
            <person name="Alioto T."/>
            <person name="Alioto T."/>
            <person name="Gomez Garrido J."/>
        </authorList>
    </citation>
    <scope>NUCLEOTIDE SEQUENCE</scope>
</reference>
<dbReference type="InterPro" id="IPR029063">
    <property type="entry name" value="SAM-dependent_MTases_sf"/>
</dbReference>
<dbReference type="EMBL" id="CABIKO010000471">
    <property type="protein sequence ID" value="VVA36702.1"/>
    <property type="molecule type" value="Genomic_DNA"/>
</dbReference>
<dbReference type="Proteomes" id="UP000327085">
    <property type="component" value="Chromosome 2"/>
</dbReference>